<evidence type="ECO:0000256" key="1">
    <source>
        <dbReference type="SAM" id="MobiDB-lite"/>
    </source>
</evidence>
<keyword evidence="2" id="KW-0812">Transmembrane</keyword>
<feature type="region of interest" description="Disordered" evidence="1">
    <location>
        <begin position="194"/>
        <end position="223"/>
    </location>
</feature>
<gene>
    <name evidence="3" type="ORF">WG66_2275</name>
</gene>
<feature type="compositionally biased region" description="Low complexity" evidence="1">
    <location>
        <begin position="13"/>
        <end position="47"/>
    </location>
</feature>
<evidence type="ECO:0000256" key="2">
    <source>
        <dbReference type="SAM" id="Phobius"/>
    </source>
</evidence>
<name>A0A0W0G9D5_MONRR</name>
<evidence type="ECO:0000313" key="4">
    <source>
        <dbReference type="Proteomes" id="UP000054988"/>
    </source>
</evidence>
<feature type="compositionally biased region" description="Low complexity" evidence="1">
    <location>
        <begin position="59"/>
        <end position="70"/>
    </location>
</feature>
<proteinExistence type="predicted"/>
<dbReference type="eggNOG" id="ENOG502RBP4">
    <property type="taxonomic scope" value="Eukaryota"/>
</dbReference>
<accession>A0A0W0G9D5</accession>
<dbReference type="AlphaFoldDB" id="A0A0W0G9D5"/>
<organism evidence="3 4">
    <name type="scientific">Moniliophthora roreri</name>
    <name type="common">Frosty pod rot fungus</name>
    <name type="synonym">Monilia roreri</name>
    <dbReference type="NCBI Taxonomy" id="221103"/>
    <lineage>
        <taxon>Eukaryota</taxon>
        <taxon>Fungi</taxon>
        <taxon>Dikarya</taxon>
        <taxon>Basidiomycota</taxon>
        <taxon>Agaricomycotina</taxon>
        <taxon>Agaricomycetes</taxon>
        <taxon>Agaricomycetidae</taxon>
        <taxon>Agaricales</taxon>
        <taxon>Marasmiineae</taxon>
        <taxon>Marasmiaceae</taxon>
        <taxon>Moniliophthora</taxon>
    </lineage>
</organism>
<feature type="region of interest" description="Disordered" evidence="1">
    <location>
        <begin position="1"/>
        <end position="73"/>
    </location>
</feature>
<dbReference type="EMBL" id="LATX01000760">
    <property type="protein sequence ID" value="KTB45148.1"/>
    <property type="molecule type" value="Genomic_DNA"/>
</dbReference>
<keyword evidence="2" id="KW-1133">Transmembrane helix</keyword>
<feature type="transmembrane region" description="Helical" evidence="2">
    <location>
        <begin position="80"/>
        <end position="98"/>
    </location>
</feature>
<feature type="region of interest" description="Disordered" evidence="1">
    <location>
        <begin position="235"/>
        <end position="297"/>
    </location>
</feature>
<feature type="compositionally biased region" description="Basic and acidic residues" evidence="1">
    <location>
        <begin position="194"/>
        <end position="203"/>
    </location>
</feature>
<sequence length="297" mass="32739">MDVIHIAARQAGSTAPTSSSTSTSVSATPTSTPSSSSSSLPPTSTTSEKPFFPDPSTLPTPTQTSEQQQQARRNDTAKSILEFLFLAFAFLIIISMLIRRAIRLRNQGIPLSQFFRRSRTRRYRSMAEDRERVRFPRTTGLPIHGLGASPLPYHLAELPAAYTPDRGDRYAPHLFEPSRTRRVRIRAADIDAGGRRVDHGERDWDADDDADLPPYDKHGGPPVYVDVLGVRALQTSQRPEALREMEASTPEESRRAPEHPAIPPALHGGSTTLTPMPNTQPPRYSAAGEIARDHNSS</sequence>
<comment type="caution">
    <text evidence="3">The sequence shown here is derived from an EMBL/GenBank/DDBJ whole genome shotgun (WGS) entry which is preliminary data.</text>
</comment>
<keyword evidence="2" id="KW-0472">Membrane</keyword>
<reference evidence="3 4" key="1">
    <citation type="submission" date="2015-12" db="EMBL/GenBank/DDBJ databases">
        <title>Draft genome sequence of Moniliophthora roreri, the causal agent of frosty pod rot of cacao.</title>
        <authorList>
            <person name="Aime M.C."/>
            <person name="Diaz-Valderrama J.R."/>
            <person name="Kijpornyongpan T."/>
            <person name="Phillips-Mora W."/>
        </authorList>
    </citation>
    <scope>NUCLEOTIDE SEQUENCE [LARGE SCALE GENOMIC DNA]</scope>
    <source>
        <strain evidence="3 4">MCA 2952</strain>
    </source>
</reference>
<feature type="compositionally biased region" description="Basic and acidic residues" evidence="1">
    <location>
        <begin position="240"/>
        <end position="258"/>
    </location>
</feature>
<evidence type="ECO:0000313" key="3">
    <source>
        <dbReference type="EMBL" id="KTB45148.1"/>
    </source>
</evidence>
<protein>
    <submittedName>
        <fullName evidence="3">Uncharacterized protein</fullName>
    </submittedName>
</protein>
<dbReference type="Proteomes" id="UP000054988">
    <property type="component" value="Unassembled WGS sequence"/>
</dbReference>